<reference evidence="3" key="1">
    <citation type="submission" date="2025-08" db="UniProtKB">
        <authorList>
            <consortium name="RefSeq"/>
        </authorList>
    </citation>
    <scope>IDENTIFICATION</scope>
</reference>
<evidence type="ECO:0000256" key="1">
    <source>
        <dbReference type="SAM" id="MobiDB-lite"/>
    </source>
</evidence>
<name>A0A8N1S698_9HYME</name>
<protein>
    <submittedName>
        <fullName evidence="3">Uncharacterized protein LOC112552709</fullName>
    </submittedName>
</protein>
<sequence>MPRRIRRKYMCVYIPIYPHIHSNGLFTPTTTTTTTTTMGDEEEAPSGRSRLYARPLCAVWPRMGNEGIGGMRSLDTEPTPDVAKQNMAPRDNPASAKRTRELAQCICITARCLPSHAKISVFVRAKDS</sequence>
<gene>
    <name evidence="3" type="primary">LOC112552709</name>
</gene>
<evidence type="ECO:0000313" key="3">
    <source>
        <dbReference type="RefSeq" id="XP_025074330.1"/>
    </source>
</evidence>
<organism evidence="2 3">
    <name type="scientific">Pogonomyrmex barbatus</name>
    <name type="common">red harvester ant</name>
    <dbReference type="NCBI Taxonomy" id="144034"/>
    <lineage>
        <taxon>Eukaryota</taxon>
        <taxon>Metazoa</taxon>
        <taxon>Ecdysozoa</taxon>
        <taxon>Arthropoda</taxon>
        <taxon>Hexapoda</taxon>
        <taxon>Insecta</taxon>
        <taxon>Pterygota</taxon>
        <taxon>Neoptera</taxon>
        <taxon>Endopterygota</taxon>
        <taxon>Hymenoptera</taxon>
        <taxon>Apocrita</taxon>
        <taxon>Aculeata</taxon>
        <taxon>Formicoidea</taxon>
        <taxon>Formicidae</taxon>
        <taxon>Myrmicinae</taxon>
        <taxon>Pogonomyrmex</taxon>
    </lineage>
</organism>
<dbReference type="Proteomes" id="UP000504615">
    <property type="component" value="Unplaced"/>
</dbReference>
<dbReference type="RefSeq" id="XP_025074330.1">
    <property type="nucleotide sequence ID" value="XM_025218545.1"/>
</dbReference>
<keyword evidence="2" id="KW-1185">Reference proteome</keyword>
<dbReference type="AlphaFoldDB" id="A0A8N1S698"/>
<accession>A0A8N1S698</accession>
<feature type="region of interest" description="Disordered" evidence="1">
    <location>
        <begin position="69"/>
        <end position="96"/>
    </location>
</feature>
<evidence type="ECO:0000313" key="2">
    <source>
        <dbReference type="Proteomes" id="UP000504615"/>
    </source>
</evidence>
<proteinExistence type="predicted"/>
<dbReference type="GeneID" id="112552709"/>